<name>H9MAI7_PINRA</name>
<reference evidence="1" key="1">
    <citation type="submission" date="2011-12" db="EMBL/GenBank/DDBJ databases">
        <title>Nucleotide Diversity and Divergence in the Loblolly Pine Gene Space.</title>
        <authorList>
            <person name="Neale D.B."/>
            <person name="Wegrzyn J.L."/>
            <person name="Lee J.M."/>
            <person name="Eckert A.J."/>
            <person name="Liechty J.D."/>
            <person name="Stevens K.A."/>
            <person name="Langley C.H."/>
        </authorList>
    </citation>
    <scope>NUCLEOTIDE SEQUENCE</scope>
    <source>
        <strain evidence="1">3948</strain>
        <tissue evidence="1">Megagametophyte</tissue>
    </source>
</reference>
<dbReference type="PANTHER" id="PTHR32011">
    <property type="entry name" value="OS08G0472400 PROTEIN"/>
    <property type="match status" value="1"/>
</dbReference>
<feature type="non-terminal residue" evidence="1">
    <location>
        <position position="1"/>
    </location>
</feature>
<evidence type="ECO:0000313" key="1">
    <source>
        <dbReference type="EMBL" id="AEW08133.1"/>
    </source>
</evidence>
<organism evidence="1">
    <name type="scientific">Pinus radiata</name>
    <name type="common">Monterey pine</name>
    <name type="synonym">Pinus insignis</name>
    <dbReference type="NCBI Taxonomy" id="3347"/>
    <lineage>
        <taxon>Eukaryota</taxon>
        <taxon>Viridiplantae</taxon>
        <taxon>Streptophyta</taxon>
        <taxon>Embryophyta</taxon>
        <taxon>Tracheophyta</taxon>
        <taxon>Spermatophyta</taxon>
        <taxon>Pinopsida</taxon>
        <taxon>Pinidae</taxon>
        <taxon>Conifers I</taxon>
        <taxon>Pinales</taxon>
        <taxon>Pinaceae</taxon>
        <taxon>Pinus</taxon>
        <taxon>Pinus subgen. Pinus</taxon>
    </lineage>
</organism>
<dbReference type="AlphaFoldDB" id="H9MAI7"/>
<feature type="non-terminal residue" evidence="1">
    <location>
        <position position="140"/>
    </location>
</feature>
<gene>
    <name evidence="1" type="ORF">2_645_01</name>
</gene>
<dbReference type="EMBL" id="JQ262403">
    <property type="protein sequence ID" value="AEW08133.1"/>
    <property type="molecule type" value="Genomic_DNA"/>
</dbReference>
<protein>
    <submittedName>
        <fullName evidence="1">Uncharacterized protein</fullName>
    </submittedName>
</protein>
<proteinExistence type="predicted"/>
<dbReference type="PANTHER" id="PTHR32011:SF2">
    <property type="entry name" value="OS08G0472400 PROTEIN"/>
    <property type="match status" value="1"/>
</dbReference>
<accession>H9MAI7</accession>
<sequence length="140" mass="15842">VSENRVIERPEPLIKSAGNSPRNGQAIISRYRYFHEKPLSTNVLNRFTIQAPPWVAKAARKIDFWSDLVEKKQVLNIAPPEGLFSSVKVDVDLANSAKKQASFDEKTLPEARNCFSRKWLAGYLGDIGSRLRNGGWKEDE</sequence>